<dbReference type="PROSITE" id="PS50994">
    <property type="entry name" value="INTEGRASE"/>
    <property type="match status" value="1"/>
</dbReference>
<evidence type="ECO:0000256" key="9">
    <source>
        <dbReference type="ARBA" id="ARBA00023172"/>
    </source>
</evidence>
<organism evidence="12">
    <name type="scientific">Dermatophagoides farinae</name>
    <name type="common">American house dust mite</name>
    <dbReference type="NCBI Taxonomy" id="6954"/>
    <lineage>
        <taxon>Eukaryota</taxon>
        <taxon>Metazoa</taxon>
        <taxon>Ecdysozoa</taxon>
        <taxon>Arthropoda</taxon>
        <taxon>Chelicerata</taxon>
        <taxon>Arachnida</taxon>
        <taxon>Acari</taxon>
        <taxon>Acariformes</taxon>
        <taxon>Sarcoptiformes</taxon>
        <taxon>Astigmata</taxon>
        <taxon>Psoroptidia</taxon>
        <taxon>Analgoidea</taxon>
        <taxon>Pyroglyphidae</taxon>
        <taxon>Dermatophagoidinae</taxon>
        <taxon>Dermatophagoides</taxon>
    </lineage>
</organism>
<reference evidence="12" key="2">
    <citation type="journal article" date="2021" name="World Allergy Organ. J.">
        <title>Chromosome-level assembly of Dermatophagoides farinae genome and transcriptome reveals two novel allergens Der f 37 and Der f 39.</title>
        <authorList>
            <person name="Chen J."/>
            <person name="Cai Z."/>
            <person name="Fan D."/>
            <person name="Hu J."/>
            <person name="Hou Y."/>
            <person name="He Y."/>
            <person name="Zhang Z."/>
            <person name="Zhao Z."/>
            <person name="Gao P."/>
            <person name="Hu W."/>
            <person name="Sun J."/>
            <person name="Li J."/>
            <person name="Ji K."/>
        </authorList>
    </citation>
    <scope>NUCLEOTIDE SEQUENCE</scope>
    <source>
        <strain evidence="12">JKM2019</strain>
    </source>
</reference>
<dbReference type="GO" id="GO:0003887">
    <property type="term" value="F:DNA-directed DNA polymerase activity"/>
    <property type="evidence" value="ECO:0007669"/>
    <property type="project" value="UniProtKB-KW"/>
</dbReference>
<dbReference type="GO" id="GO:0015074">
    <property type="term" value="P:DNA integration"/>
    <property type="evidence" value="ECO:0007669"/>
    <property type="project" value="UniProtKB-KW"/>
</dbReference>
<keyword evidence="5" id="KW-0460">Magnesium</keyword>
<accession>A0A9D4P4H5</accession>
<dbReference type="GO" id="GO:0046872">
    <property type="term" value="F:metal ion binding"/>
    <property type="evidence" value="ECO:0007669"/>
    <property type="project" value="UniProtKB-KW"/>
</dbReference>
<evidence type="ECO:0000256" key="5">
    <source>
        <dbReference type="ARBA" id="ARBA00022842"/>
    </source>
</evidence>
<dbReference type="GO" id="GO:0016787">
    <property type="term" value="F:hydrolase activity"/>
    <property type="evidence" value="ECO:0007669"/>
    <property type="project" value="UniProtKB-KW"/>
</dbReference>
<dbReference type="InterPro" id="IPR001584">
    <property type="entry name" value="Integrase_cat-core"/>
</dbReference>
<dbReference type="SUPFAM" id="SSF53098">
    <property type="entry name" value="Ribonuclease H-like"/>
    <property type="match status" value="1"/>
</dbReference>
<dbReference type="Pfam" id="PF25597">
    <property type="entry name" value="SH3_retrovirus"/>
    <property type="match status" value="1"/>
</dbReference>
<dbReference type="GO" id="GO:0003676">
    <property type="term" value="F:nucleic acid binding"/>
    <property type="evidence" value="ECO:0007669"/>
    <property type="project" value="InterPro"/>
</dbReference>
<keyword evidence="8" id="KW-0808">Transferase</keyword>
<dbReference type="Gene3D" id="3.30.420.10">
    <property type="entry name" value="Ribonuclease H-like superfamily/Ribonuclease H"/>
    <property type="match status" value="1"/>
</dbReference>
<gene>
    <name evidence="12" type="ORF">HUG17_6611</name>
</gene>
<evidence type="ECO:0000256" key="1">
    <source>
        <dbReference type="ARBA" id="ARBA00022722"/>
    </source>
</evidence>
<evidence type="ECO:0000256" key="7">
    <source>
        <dbReference type="ARBA" id="ARBA00022918"/>
    </source>
</evidence>
<proteinExistence type="predicted"/>
<evidence type="ECO:0000256" key="4">
    <source>
        <dbReference type="ARBA" id="ARBA00022801"/>
    </source>
</evidence>
<name>A0A9D4P4H5_DERFA</name>
<dbReference type="Pfam" id="PF14223">
    <property type="entry name" value="Retrotran_gag_2"/>
    <property type="match status" value="1"/>
</dbReference>
<comment type="caution">
    <text evidence="12">The sequence shown here is derived from an EMBL/GenBank/DDBJ whole genome shotgun (WGS) entry which is preliminary data.</text>
</comment>
<dbReference type="PANTHER" id="PTHR42648:SF11">
    <property type="entry name" value="TRANSPOSON TY4-P GAG-POL POLYPROTEIN"/>
    <property type="match status" value="1"/>
</dbReference>
<dbReference type="InterPro" id="IPR025724">
    <property type="entry name" value="GAG-pre-integrase_dom"/>
</dbReference>
<keyword evidence="2" id="KW-0479">Metal-binding</keyword>
<feature type="compositionally biased region" description="Polar residues" evidence="10">
    <location>
        <begin position="661"/>
        <end position="676"/>
    </location>
</feature>
<dbReference type="GO" id="GO:0004519">
    <property type="term" value="F:endonuclease activity"/>
    <property type="evidence" value="ECO:0007669"/>
    <property type="project" value="UniProtKB-KW"/>
</dbReference>
<keyword evidence="4" id="KW-0378">Hydrolase</keyword>
<keyword evidence="7" id="KW-0695">RNA-directed DNA polymerase</keyword>
<evidence type="ECO:0000313" key="12">
    <source>
        <dbReference type="EMBL" id="KAH7644249.1"/>
    </source>
</evidence>
<dbReference type="InterPro" id="IPR012337">
    <property type="entry name" value="RNaseH-like_sf"/>
</dbReference>
<evidence type="ECO:0000256" key="6">
    <source>
        <dbReference type="ARBA" id="ARBA00022908"/>
    </source>
</evidence>
<keyword evidence="3" id="KW-0255">Endonuclease</keyword>
<sequence length="709" mass="80405">MGSANANVRIPQLGEIPFFIWQERVKWALGSLGLKNYVEDVTIYERSLNQKNLKEIDKVKSIIGDALSQQDLMQIIPCSNPIDIMKVLENKYRGPKAKNIFELFKELQTTKFNNSITDLFSQIRRVFLELKNKNVCLPESLMNAIISNLLPKEYESAQQVLAVYNTGKDDSDLMSDTAFESHLLELERNLKTDSKLVAETENVVNDHSLLSDVRKSNVRIDSIHGVEENVQFGTLLCQFFNGTVWLDIKLLDVAFIPNQPFNLISTGNLTNPRIHSGMKVIEEDGKLTVYRFGKPILTGEQTSEIRNLYKLNVRPVNRNTTMASVSSDDFAIWHERLCHCSTSVLERMVALKTIIGLPKDIRNNIAYCSTCHTGKMTDVSHKPVASVNENIVSGMKLHVDIGGYMKPSIHGNQYYLLAVDDSSSYLKIGFMKQRSEVYDKLKLFINEVKIDTGKDVLVVRSDNGSEFRSKNVQQYFRDRGIVHELGVVGVPQHNGKAERFIRTISERAVAILNNSGLPQYLWDEALNHVVYVVNRTLNSKNIVPYEEYFGKSVDVSNLRVFGSKGESWIPKHGNKFSTKSESVFMVGYNGSNIYRVYCPDRRCIKLSSSVKFDETSKCRLKSVEVESNSGTIVNIGEKSDDDEKSSQNAENEEDNDHEPEATTSTNRGRPIGSTNRKYTVCEERLKTLHLSQTGQQQQQQQQQQFCNFV</sequence>
<dbReference type="Proteomes" id="UP000828236">
    <property type="component" value="Unassembled WGS sequence"/>
</dbReference>
<reference evidence="12" key="1">
    <citation type="submission" date="2020-06" db="EMBL/GenBank/DDBJ databases">
        <authorList>
            <person name="Ji K."/>
            <person name="Li J."/>
        </authorList>
    </citation>
    <scope>NUCLEOTIDE SEQUENCE</scope>
    <source>
        <strain evidence="12">JKM2019</strain>
        <tissue evidence="12">Whole body</tissue>
    </source>
</reference>
<evidence type="ECO:0000256" key="8">
    <source>
        <dbReference type="ARBA" id="ARBA00022932"/>
    </source>
</evidence>
<feature type="region of interest" description="Disordered" evidence="10">
    <location>
        <begin position="631"/>
        <end position="676"/>
    </location>
</feature>
<keyword evidence="6" id="KW-0229">DNA integration</keyword>
<dbReference type="GO" id="GO:0006310">
    <property type="term" value="P:DNA recombination"/>
    <property type="evidence" value="ECO:0007669"/>
    <property type="project" value="UniProtKB-KW"/>
</dbReference>
<evidence type="ECO:0000256" key="2">
    <source>
        <dbReference type="ARBA" id="ARBA00022723"/>
    </source>
</evidence>
<evidence type="ECO:0000256" key="10">
    <source>
        <dbReference type="SAM" id="MobiDB-lite"/>
    </source>
</evidence>
<evidence type="ECO:0000259" key="11">
    <source>
        <dbReference type="PROSITE" id="PS50994"/>
    </source>
</evidence>
<keyword evidence="1" id="KW-0540">Nuclease</keyword>
<dbReference type="EMBL" id="SDOV01000002">
    <property type="protein sequence ID" value="KAH7644249.1"/>
    <property type="molecule type" value="Genomic_DNA"/>
</dbReference>
<keyword evidence="9" id="KW-0233">DNA recombination</keyword>
<dbReference type="InterPro" id="IPR036397">
    <property type="entry name" value="RNaseH_sf"/>
</dbReference>
<evidence type="ECO:0000256" key="3">
    <source>
        <dbReference type="ARBA" id="ARBA00022759"/>
    </source>
</evidence>
<dbReference type="GO" id="GO:0003964">
    <property type="term" value="F:RNA-directed DNA polymerase activity"/>
    <property type="evidence" value="ECO:0007669"/>
    <property type="project" value="UniProtKB-KW"/>
</dbReference>
<dbReference type="AlphaFoldDB" id="A0A9D4P4H5"/>
<dbReference type="PANTHER" id="PTHR42648">
    <property type="entry name" value="TRANSPOSASE, PUTATIVE-RELATED"/>
    <property type="match status" value="1"/>
</dbReference>
<dbReference type="InterPro" id="IPR039537">
    <property type="entry name" value="Retrotran_Ty1/copia-like"/>
</dbReference>
<keyword evidence="8" id="KW-0239">DNA-directed DNA polymerase</keyword>
<dbReference type="Pfam" id="PF13976">
    <property type="entry name" value="gag_pre-integrs"/>
    <property type="match status" value="1"/>
</dbReference>
<dbReference type="InterPro" id="IPR057670">
    <property type="entry name" value="SH3_retrovirus"/>
</dbReference>
<protein>
    <recommendedName>
        <fullName evidence="11">Integrase catalytic domain-containing protein</fullName>
    </recommendedName>
</protein>
<feature type="domain" description="Integrase catalytic" evidence="11">
    <location>
        <begin position="379"/>
        <end position="552"/>
    </location>
</feature>
<keyword evidence="8" id="KW-0548">Nucleotidyltransferase</keyword>